<keyword evidence="4" id="KW-1185">Reference proteome</keyword>
<dbReference type="RefSeq" id="WP_125477496.1">
    <property type="nucleotide sequence ID" value="NZ_BAAAVX010000087.1"/>
</dbReference>
<name>A0ABX8VJR8_9MYCO</name>
<feature type="transmembrane region" description="Helical" evidence="2">
    <location>
        <begin position="42"/>
        <end position="63"/>
    </location>
</feature>
<evidence type="ECO:0000313" key="4">
    <source>
        <dbReference type="Proteomes" id="UP000825367"/>
    </source>
</evidence>
<proteinExistence type="predicted"/>
<feature type="region of interest" description="Disordered" evidence="1">
    <location>
        <begin position="768"/>
        <end position="791"/>
    </location>
</feature>
<dbReference type="Proteomes" id="UP000825367">
    <property type="component" value="Chromosome"/>
</dbReference>
<dbReference type="EMBL" id="CP080333">
    <property type="protein sequence ID" value="QYL16231.1"/>
    <property type="molecule type" value="Genomic_DNA"/>
</dbReference>
<gene>
    <name evidence="3" type="ORF">K0O64_24920</name>
</gene>
<evidence type="ECO:0000313" key="3">
    <source>
        <dbReference type="EMBL" id="QYL16231.1"/>
    </source>
</evidence>
<accession>A0ABX8VJR8</accession>
<keyword evidence="2" id="KW-0472">Membrane</keyword>
<sequence>MATEVFGVLLSHIEWSPLQHITGIRESTDYESLVGVLIGAEATLLALYYATVGVVASTAYSSVPGDIRKLFVQQRISNVYTRGIVRALVFTTVLFGLGSLGYHVRVVSVVVAIALAVLAVLRLAVVGIAPFGFFDPASLARDLPPRFGRALSRATTLPTALDEGSQEQAHNDARETLEYYRQITDLVASRPIRNSAAPLDVARQLLFLIAVYASRKNCIPSGSAWWTPIARYPNWFTLSADQTNLALAISTGVHTPTGPDLLWVERQCAADIAKLIVIVGRGQLDSFTSFLDQTSAHIRALSGRLLFDEALLLDDHIVAAIWEAVEPAADDAAPTAYLTDEHERDRVIAAQRSVVLLMNAWLGLVDAAEHLTNRRLSAEVDRVIADRNVLYELNFPRPAVEILEQLNERIAFENGVEGRQVTPTWFVHHQVARILAQRLEAAQHAIVQRFTSRTINEVKSAIAVKDWKLAAMVAFSALEMIDKVDTHQELISGAHQALRRWRSAALDDPNWPSPPQSSPLDSGLRRQVLGYIADCLPNLPPGPHDLRQPDLYGQAYVFVFNATFDAILDGDHERAAAWFTTLFNQGQSAGRRMAADVAGQLPLLQFIYTAEPLVALMELSGYAILLQELNGEGIWDSIRPMWDSRRDQLGEGFLPNLLEIMAGVDSAFSLNDLYVLRSTREQKLVRFLEERGITDPFDSFDFDNPGARPTTQLSSIVAAFAPGAFGITWKPTDLFLVHYVLPQLGDETKVPPNLSALIQTLAQFEEDQTAAAEQVAQPDDTVPSADDADRD</sequence>
<protein>
    <submittedName>
        <fullName evidence="3">Uncharacterized protein</fullName>
    </submittedName>
</protein>
<organism evidence="3 4">
    <name type="scientific">Mycolicibacterium pallens</name>
    <dbReference type="NCBI Taxonomy" id="370524"/>
    <lineage>
        <taxon>Bacteria</taxon>
        <taxon>Bacillati</taxon>
        <taxon>Actinomycetota</taxon>
        <taxon>Actinomycetes</taxon>
        <taxon>Mycobacteriales</taxon>
        <taxon>Mycobacteriaceae</taxon>
        <taxon>Mycolicibacterium</taxon>
    </lineage>
</organism>
<reference evidence="3 4" key="1">
    <citation type="submission" date="2021-07" db="EMBL/GenBank/DDBJ databases">
        <title>Whole genome sequencing of non-tuberculosis mycobacteria type-strains.</title>
        <authorList>
            <person name="Igarashi Y."/>
            <person name="Osugi A."/>
            <person name="Mitarai S."/>
        </authorList>
    </citation>
    <scope>NUCLEOTIDE SEQUENCE [LARGE SCALE GENOMIC DNA]</scope>
    <source>
        <strain evidence="3 4">JCM 16370</strain>
    </source>
</reference>
<keyword evidence="2" id="KW-1133">Transmembrane helix</keyword>
<evidence type="ECO:0000256" key="1">
    <source>
        <dbReference type="SAM" id="MobiDB-lite"/>
    </source>
</evidence>
<feature type="transmembrane region" description="Helical" evidence="2">
    <location>
        <begin position="110"/>
        <end position="134"/>
    </location>
</feature>
<feature type="transmembrane region" description="Helical" evidence="2">
    <location>
        <begin position="84"/>
        <end position="104"/>
    </location>
</feature>
<evidence type="ECO:0000256" key="2">
    <source>
        <dbReference type="SAM" id="Phobius"/>
    </source>
</evidence>
<keyword evidence="2" id="KW-0812">Transmembrane</keyword>